<evidence type="ECO:0000256" key="7">
    <source>
        <dbReference type="ARBA" id="ARBA00022989"/>
    </source>
</evidence>
<dbReference type="PANTHER" id="PTHR23500">
    <property type="entry name" value="SOLUTE CARRIER FAMILY 2, FACILITATED GLUCOSE TRANSPORTER"/>
    <property type="match status" value="1"/>
</dbReference>
<evidence type="ECO:0000313" key="13">
    <source>
        <dbReference type="Proteomes" id="UP000321947"/>
    </source>
</evidence>
<feature type="transmembrane region" description="Helical" evidence="10">
    <location>
        <begin position="362"/>
        <end position="379"/>
    </location>
</feature>
<evidence type="ECO:0000256" key="5">
    <source>
        <dbReference type="ARBA" id="ARBA00022692"/>
    </source>
</evidence>
<dbReference type="PROSITE" id="PS50850">
    <property type="entry name" value="MFS"/>
    <property type="match status" value="1"/>
</dbReference>
<comment type="subcellular location">
    <subcellularLocation>
        <location evidence="1">Membrane</location>
        <topology evidence="1">Multi-pass membrane protein</topology>
    </subcellularLocation>
</comment>
<reference evidence="12 13" key="1">
    <citation type="submission" date="2019-08" db="EMBL/GenBank/DDBJ databases">
        <title>Draft genome sequences of two oriental melons (Cucumis melo L. var makuwa).</title>
        <authorList>
            <person name="Kwon S.-Y."/>
        </authorList>
    </citation>
    <scope>NUCLEOTIDE SEQUENCE [LARGE SCALE GENOMIC DNA]</scope>
    <source>
        <strain evidence="13">cv. Chang Bougi</strain>
        <tissue evidence="12">Leaf</tissue>
    </source>
</reference>
<dbReference type="EMBL" id="SSTD01011069">
    <property type="protein sequence ID" value="TYK10684.1"/>
    <property type="molecule type" value="Genomic_DNA"/>
</dbReference>
<dbReference type="PROSITE" id="PS00216">
    <property type="entry name" value="SUGAR_TRANSPORT_1"/>
    <property type="match status" value="1"/>
</dbReference>
<dbReference type="PANTHER" id="PTHR23500:SF605">
    <property type="entry name" value="MAJOR FACILITATOR SUPERFAMILY (MFS) PROFILE DOMAIN-CONTAINING PROTEIN"/>
    <property type="match status" value="1"/>
</dbReference>
<dbReference type="AlphaFoldDB" id="A0A5D3CHL3"/>
<feature type="domain" description="Major facilitator superfamily (MFS) profile" evidence="11">
    <location>
        <begin position="33"/>
        <end position="484"/>
    </location>
</feature>
<keyword evidence="3 9" id="KW-0813">Transport</keyword>
<keyword evidence="6" id="KW-0769">Symport</keyword>
<evidence type="ECO:0000256" key="2">
    <source>
        <dbReference type="ARBA" id="ARBA00010992"/>
    </source>
</evidence>
<evidence type="ECO:0000256" key="4">
    <source>
        <dbReference type="ARBA" id="ARBA00022597"/>
    </source>
</evidence>
<dbReference type="InterPro" id="IPR045262">
    <property type="entry name" value="STP/PLT_plant"/>
</dbReference>
<keyword evidence="7 10" id="KW-1133">Transmembrane helix</keyword>
<feature type="transmembrane region" description="Helical" evidence="10">
    <location>
        <begin position="391"/>
        <end position="409"/>
    </location>
</feature>
<feature type="transmembrane region" description="Helical" evidence="10">
    <location>
        <begin position="211"/>
        <end position="230"/>
    </location>
</feature>
<evidence type="ECO:0000259" key="11">
    <source>
        <dbReference type="PROSITE" id="PS50850"/>
    </source>
</evidence>
<organism evidence="12 13">
    <name type="scientific">Cucumis melo var. makuwa</name>
    <name type="common">Oriental melon</name>
    <dbReference type="NCBI Taxonomy" id="1194695"/>
    <lineage>
        <taxon>Eukaryota</taxon>
        <taxon>Viridiplantae</taxon>
        <taxon>Streptophyta</taxon>
        <taxon>Embryophyta</taxon>
        <taxon>Tracheophyta</taxon>
        <taxon>Spermatophyta</taxon>
        <taxon>Magnoliopsida</taxon>
        <taxon>eudicotyledons</taxon>
        <taxon>Gunneridae</taxon>
        <taxon>Pentapetalae</taxon>
        <taxon>rosids</taxon>
        <taxon>fabids</taxon>
        <taxon>Cucurbitales</taxon>
        <taxon>Cucurbitaceae</taxon>
        <taxon>Benincaseae</taxon>
        <taxon>Cucumis</taxon>
    </lineage>
</organism>
<proteinExistence type="inferred from homology"/>
<name>A0A5D3CHL3_CUCMM</name>
<gene>
    <name evidence="12" type="ORF">E5676_scaffold25G00500</name>
</gene>
<feature type="transmembrane region" description="Helical" evidence="10">
    <location>
        <begin position="292"/>
        <end position="317"/>
    </location>
</feature>
<dbReference type="GO" id="GO:0015293">
    <property type="term" value="F:symporter activity"/>
    <property type="evidence" value="ECO:0007669"/>
    <property type="project" value="UniProtKB-KW"/>
</dbReference>
<dbReference type="GO" id="GO:0016020">
    <property type="term" value="C:membrane"/>
    <property type="evidence" value="ECO:0007669"/>
    <property type="project" value="UniProtKB-SubCell"/>
</dbReference>
<keyword evidence="8 10" id="KW-0472">Membrane</keyword>
<dbReference type="NCBIfam" id="TIGR00879">
    <property type="entry name" value="SP"/>
    <property type="match status" value="1"/>
</dbReference>
<evidence type="ECO:0000256" key="3">
    <source>
        <dbReference type="ARBA" id="ARBA00022448"/>
    </source>
</evidence>
<dbReference type="CDD" id="cd17361">
    <property type="entry name" value="MFS_STP"/>
    <property type="match status" value="1"/>
</dbReference>
<evidence type="ECO:0000256" key="10">
    <source>
        <dbReference type="SAM" id="Phobius"/>
    </source>
</evidence>
<keyword evidence="5 10" id="KW-0812">Transmembrane</keyword>
<dbReference type="InterPro" id="IPR020846">
    <property type="entry name" value="MFS_dom"/>
</dbReference>
<accession>A0A5D3CHL3</accession>
<feature type="transmembrane region" description="Helical" evidence="10">
    <location>
        <begin position="121"/>
        <end position="145"/>
    </location>
</feature>
<dbReference type="InterPro" id="IPR044778">
    <property type="entry name" value="MFS_STP/MST-like_plant"/>
</dbReference>
<dbReference type="PRINTS" id="PR00171">
    <property type="entry name" value="SUGRTRNSPORT"/>
</dbReference>
<dbReference type="InterPro" id="IPR005829">
    <property type="entry name" value="Sugar_transporter_CS"/>
</dbReference>
<feature type="transmembrane region" description="Helical" evidence="10">
    <location>
        <begin position="429"/>
        <end position="447"/>
    </location>
</feature>
<dbReference type="SUPFAM" id="SSF103473">
    <property type="entry name" value="MFS general substrate transporter"/>
    <property type="match status" value="1"/>
</dbReference>
<evidence type="ECO:0000256" key="9">
    <source>
        <dbReference type="RuleBase" id="RU003346"/>
    </source>
</evidence>
<dbReference type="FunFam" id="1.20.1250.20:FF:000002">
    <property type="entry name" value="Sugar transport protein 13"/>
    <property type="match status" value="1"/>
</dbReference>
<evidence type="ECO:0000256" key="6">
    <source>
        <dbReference type="ARBA" id="ARBA00022847"/>
    </source>
</evidence>
<feature type="transmembrane region" description="Helical" evidence="10">
    <location>
        <begin position="459"/>
        <end position="480"/>
    </location>
</feature>
<keyword evidence="4 12" id="KW-0762">Sugar transport</keyword>
<dbReference type="Proteomes" id="UP000321947">
    <property type="component" value="Unassembled WGS sequence"/>
</dbReference>
<dbReference type="Gene3D" id="1.20.1250.20">
    <property type="entry name" value="MFS general substrate transporter like domains"/>
    <property type="match status" value="1"/>
</dbReference>
<dbReference type="InterPro" id="IPR005828">
    <property type="entry name" value="MFS_sugar_transport-like"/>
</dbReference>
<feature type="transmembrane region" description="Helical" evidence="10">
    <location>
        <begin position="90"/>
        <end position="109"/>
    </location>
</feature>
<dbReference type="InterPro" id="IPR036259">
    <property type="entry name" value="MFS_trans_sf"/>
</dbReference>
<comment type="caution">
    <text evidence="12">The sequence shown here is derived from an EMBL/GenBank/DDBJ whole genome shotgun (WGS) entry which is preliminary data.</text>
</comment>
<evidence type="ECO:0000256" key="1">
    <source>
        <dbReference type="ARBA" id="ARBA00004141"/>
    </source>
</evidence>
<feature type="transmembrane region" description="Helical" evidence="10">
    <location>
        <begin position="329"/>
        <end position="350"/>
    </location>
</feature>
<comment type="similarity">
    <text evidence="2 9">Belongs to the major facilitator superfamily. Sugar transporter (TC 2.A.1.1) family.</text>
</comment>
<dbReference type="InterPro" id="IPR003663">
    <property type="entry name" value="Sugar/inositol_transpt"/>
</dbReference>
<sequence length="517" mass="56945">MEGAKVERAGLAVAPPLPAVEIEAKTTAVVIFYSIMAATGGLMMGYDVGISGQVTTSDSFLKKFFPLAYDKIQREETDTNNYCKYENEGLQVFTSALHLTALTSTFLASRTTRLMGRKKTMLFGGLLFILGTVLCSTALSFPMLILGRIALGSGIGFSNQSTPLYLSEISPTPIRGALTLLFQFDITLGILFGNFTAYASSGVESDWGWRITLALAGVPALFFTLGTILIEDTPNSLIERGQLEKGKLVLRKIRGTDNVEPEYLEILRASRVAQAVENPFADLLMGQNGPPLVIAIMVQVFQQFTGINAIMLYSPLLFKTLGFGDKSSLYSSVITGGVNALSTCIAIYSVDKIGRRMLLLEAGVQMFLSQLIIAVILALKVDDDSNTLSHGMAIGVVIMLCTFVSSYAWSWGPLAWLLPSETFPLETRSAGLSVTVCVNMMFTFLIAQSFPTMLCQMKFGIFLFFSGWVLAMSLFAFYLLPETKGIPIEEMLERLWKQHWFWKKFMEDEIKENEDSD</sequence>
<evidence type="ECO:0000256" key="8">
    <source>
        <dbReference type="ARBA" id="ARBA00023136"/>
    </source>
</evidence>
<dbReference type="Pfam" id="PF00083">
    <property type="entry name" value="Sugar_tr"/>
    <property type="match status" value="1"/>
</dbReference>
<evidence type="ECO:0000313" key="12">
    <source>
        <dbReference type="EMBL" id="TYK10684.1"/>
    </source>
</evidence>
<dbReference type="GO" id="GO:0015145">
    <property type="term" value="F:monosaccharide transmembrane transporter activity"/>
    <property type="evidence" value="ECO:0007669"/>
    <property type="project" value="InterPro"/>
</dbReference>
<protein>
    <submittedName>
        <fullName evidence="12">Sugar transport protein 13-like</fullName>
    </submittedName>
</protein>